<sequence>MKSFRFLHAADLHLDTPFSGMSGVPDRLRIFLRDSTFAAFERLIRLAIAEAVDFIVLAGDIYDAADSSLRAQLRLREGWDKLGRHGIPVYLIRGNHDPLGSRRLRLELPPHVTEFGGQAESRVAVRRSDGAPVAVVSGISYITPSVTENLALRFRRDEAEANSSQLYRIALLHANVDGQEGHDAYAPCSLRELKESGYDYWALGHIHKRQILSENPWVVYPGNIQGRSLKETGPKGCYIVDVHENGQASLAFHRLDQVLWREIAVPIDGLTSEEAWKDRVEEALEAVREAEAARISVVRLTFTGRGPLHTLLQSGQEAAELLQELRRRESRLLEEGGLGIAQENAPFAAADGSAEVGSGGTADDATGSAPGKTLNDAARNHGMTATDAAGDLAARAPLSGVVWPAGFKVETSLEMDRLGLLEEDSFLGELLRLGERAEREPGLLQDLTGSALAPLAENRTLRRLLKELAPEERLGLLRRAEELAWALLAEDETAGGRGAS</sequence>
<dbReference type="GeneID" id="77008335"/>
<reference evidence="5 6" key="1">
    <citation type="submission" date="2014-04" db="EMBL/GenBank/DDBJ databases">
        <authorList>
            <person name="Bishop-Lilly K.A."/>
            <person name="Broomall S.M."/>
            <person name="Chain P.S."/>
            <person name="Chertkov O."/>
            <person name="Coyne S.R."/>
            <person name="Daligault H.E."/>
            <person name="Davenport K.W."/>
            <person name="Erkkila T."/>
            <person name="Frey K.G."/>
            <person name="Gibbons H.S."/>
            <person name="Gu W."/>
            <person name="Jaissle J."/>
            <person name="Johnson S.L."/>
            <person name="Koroleva G.I."/>
            <person name="Ladner J.T."/>
            <person name="Lo C.-C."/>
            <person name="Minogue T.D."/>
            <person name="Munk C."/>
            <person name="Palacios G.F."/>
            <person name="Redden C.L."/>
            <person name="Rosenzweig C.N."/>
            <person name="Scholz M.B."/>
            <person name="Teshima H."/>
            <person name="Xu Y."/>
        </authorList>
    </citation>
    <scope>NUCLEOTIDE SEQUENCE [LARGE SCALE GENOMIC DNA]</scope>
    <source>
        <strain evidence="5 6">8244</strain>
    </source>
</reference>
<dbReference type="GO" id="GO:0016787">
    <property type="term" value="F:hydrolase activity"/>
    <property type="evidence" value="ECO:0007669"/>
    <property type="project" value="UniProtKB-KW"/>
</dbReference>
<dbReference type="HOGENOM" id="CLU_026621_4_0_9"/>
<dbReference type="RefSeq" id="WP_036624232.1">
    <property type="nucleotide sequence ID" value="NZ_JARLKU010000230.1"/>
</dbReference>
<dbReference type="PANTHER" id="PTHR30337:SF7">
    <property type="entry name" value="PHOSPHOESTERASE"/>
    <property type="match status" value="1"/>
</dbReference>
<evidence type="ECO:0000256" key="3">
    <source>
        <dbReference type="SAM" id="MobiDB-lite"/>
    </source>
</evidence>
<keyword evidence="2" id="KW-0175">Coiled coil</keyword>
<name>A0A090ZPX9_PAEMA</name>
<dbReference type="Proteomes" id="UP000029278">
    <property type="component" value="Unassembled WGS sequence"/>
</dbReference>
<feature type="region of interest" description="Disordered" evidence="3">
    <location>
        <begin position="350"/>
        <end position="378"/>
    </location>
</feature>
<evidence type="ECO:0000313" key="5">
    <source>
        <dbReference type="EMBL" id="KFN12330.1"/>
    </source>
</evidence>
<evidence type="ECO:0000313" key="6">
    <source>
        <dbReference type="Proteomes" id="UP000029278"/>
    </source>
</evidence>
<gene>
    <name evidence="5" type="ORF">DJ90_2104</name>
</gene>
<proteinExistence type="predicted"/>
<keyword evidence="6" id="KW-1185">Reference proteome</keyword>
<dbReference type="CDD" id="cd00840">
    <property type="entry name" value="MPP_Mre11_N"/>
    <property type="match status" value="1"/>
</dbReference>
<dbReference type="AlphaFoldDB" id="A0A090ZPX9"/>
<dbReference type="InterPro" id="IPR041796">
    <property type="entry name" value="Mre11_N"/>
</dbReference>
<dbReference type="InterPro" id="IPR029052">
    <property type="entry name" value="Metallo-depent_PP-like"/>
</dbReference>
<dbReference type="PATRIC" id="fig|44252.3.peg.292"/>
<dbReference type="Gene3D" id="3.60.21.10">
    <property type="match status" value="1"/>
</dbReference>
<dbReference type="SUPFAM" id="SSF56300">
    <property type="entry name" value="Metallo-dependent phosphatases"/>
    <property type="match status" value="1"/>
</dbReference>
<dbReference type="InterPro" id="IPR050535">
    <property type="entry name" value="DNA_Repair-Maintenance_Comp"/>
</dbReference>
<evidence type="ECO:0000256" key="1">
    <source>
        <dbReference type="ARBA" id="ARBA00022801"/>
    </source>
</evidence>
<accession>A0A090ZPX9</accession>
<protein>
    <submittedName>
        <fullName evidence="5">Calcineurin-like phosphoesterase family protein</fullName>
    </submittedName>
</protein>
<comment type="caution">
    <text evidence="5">The sequence shown here is derived from an EMBL/GenBank/DDBJ whole genome shotgun (WGS) entry which is preliminary data.</text>
</comment>
<feature type="domain" description="Calcineurin-like phosphoesterase" evidence="4">
    <location>
        <begin position="4"/>
        <end position="208"/>
    </location>
</feature>
<evidence type="ECO:0000256" key="2">
    <source>
        <dbReference type="SAM" id="Coils"/>
    </source>
</evidence>
<organism evidence="5 6">
    <name type="scientific">Paenibacillus macerans</name>
    <name type="common">Bacillus macerans</name>
    <dbReference type="NCBI Taxonomy" id="44252"/>
    <lineage>
        <taxon>Bacteria</taxon>
        <taxon>Bacillati</taxon>
        <taxon>Bacillota</taxon>
        <taxon>Bacilli</taxon>
        <taxon>Bacillales</taxon>
        <taxon>Paenibacillaceae</taxon>
        <taxon>Paenibacillus</taxon>
    </lineage>
</organism>
<dbReference type="Pfam" id="PF00149">
    <property type="entry name" value="Metallophos"/>
    <property type="match status" value="1"/>
</dbReference>
<dbReference type="STRING" id="44252.DJ90_2104"/>
<dbReference type="EMBL" id="JMQA01000001">
    <property type="protein sequence ID" value="KFN12330.1"/>
    <property type="molecule type" value="Genomic_DNA"/>
</dbReference>
<keyword evidence="1" id="KW-0378">Hydrolase</keyword>
<feature type="coiled-coil region" evidence="2">
    <location>
        <begin position="273"/>
        <end position="335"/>
    </location>
</feature>
<evidence type="ECO:0000259" key="4">
    <source>
        <dbReference type="Pfam" id="PF00149"/>
    </source>
</evidence>
<dbReference type="PANTHER" id="PTHR30337">
    <property type="entry name" value="COMPONENT OF ATP-DEPENDENT DSDNA EXONUCLEASE"/>
    <property type="match status" value="1"/>
</dbReference>
<dbReference type="InterPro" id="IPR004843">
    <property type="entry name" value="Calcineurin-like_PHP"/>
</dbReference>